<dbReference type="Gene3D" id="2.115.10.20">
    <property type="entry name" value="Glycosyl hydrolase domain, family 43"/>
    <property type="match status" value="1"/>
</dbReference>
<evidence type="ECO:0000259" key="6">
    <source>
        <dbReference type="Pfam" id="PF17851"/>
    </source>
</evidence>
<reference evidence="7 8" key="1">
    <citation type="journal article" date="2024" name="IMA Fungus">
        <title>IMA Genome - F19 : A genome assembly and annotation guide to empower mycologists, including annotated draft genome sequences of Ceratocystis pirilliformis, Diaporthe australafricana, Fusarium ophioides, Paecilomyces lecythidis, and Sporothrix stenoceras.</title>
        <authorList>
            <person name="Aylward J."/>
            <person name="Wilson A.M."/>
            <person name="Visagie C.M."/>
            <person name="Spraker J."/>
            <person name="Barnes I."/>
            <person name="Buitendag C."/>
            <person name="Ceriani C."/>
            <person name="Del Mar Angel L."/>
            <person name="du Plessis D."/>
            <person name="Fuchs T."/>
            <person name="Gasser K."/>
            <person name="Kramer D."/>
            <person name="Li W."/>
            <person name="Munsamy K."/>
            <person name="Piso A."/>
            <person name="Price J.L."/>
            <person name="Sonnekus B."/>
            <person name="Thomas C."/>
            <person name="van der Nest A."/>
            <person name="van Dijk A."/>
            <person name="van Heerden A."/>
            <person name="van Vuuren N."/>
            <person name="Yilmaz N."/>
            <person name="Duong T.A."/>
            <person name="van der Merwe N.A."/>
            <person name="Wingfield M.J."/>
            <person name="Wingfield B.D."/>
        </authorList>
    </citation>
    <scope>NUCLEOTIDE SEQUENCE [LARGE SCALE GENOMIC DNA]</scope>
    <source>
        <strain evidence="7 8">CMW 18300</strain>
    </source>
</reference>
<evidence type="ECO:0000256" key="4">
    <source>
        <dbReference type="RuleBase" id="RU361187"/>
    </source>
</evidence>
<keyword evidence="5" id="KW-0732">Signal</keyword>
<dbReference type="InterPro" id="IPR051795">
    <property type="entry name" value="Glycosyl_Hydrlase_43"/>
</dbReference>
<evidence type="ECO:0000256" key="5">
    <source>
        <dbReference type="SAM" id="SignalP"/>
    </source>
</evidence>
<dbReference type="InterPro" id="IPR023296">
    <property type="entry name" value="Glyco_hydro_beta-prop_sf"/>
</dbReference>
<evidence type="ECO:0000313" key="7">
    <source>
        <dbReference type="EMBL" id="KAL1873200.1"/>
    </source>
</evidence>
<organism evidence="7 8">
    <name type="scientific">Diaporthe australafricana</name>
    <dbReference type="NCBI Taxonomy" id="127596"/>
    <lineage>
        <taxon>Eukaryota</taxon>
        <taxon>Fungi</taxon>
        <taxon>Dikarya</taxon>
        <taxon>Ascomycota</taxon>
        <taxon>Pezizomycotina</taxon>
        <taxon>Sordariomycetes</taxon>
        <taxon>Sordariomycetidae</taxon>
        <taxon>Diaporthales</taxon>
        <taxon>Diaporthaceae</taxon>
        <taxon>Diaporthe</taxon>
    </lineage>
</organism>
<evidence type="ECO:0000256" key="3">
    <source>
        <dbReference type="ARBA" id="ARBA00023295"/>
    </source>
</evidence>
<accession>A0ABR3XBK6</accession>
<dbReference type="CDD" id="cd18833">
    <property type="entry name" value="GH43_PcXyl-like"/>
    <property type="match status" value="1"/>
</dbReference>
<dbReference type="InterPro" id="IPR013320">
    <property type="entry name" value="ConA-like_dom_sf"/>
</dbReference>
<dbReference type="PANTHER" id="PTHR42812:SF17">
    <property type="entry name" value="BETA-XYLOSIDASE C-TERMINAL CONCANAVALIN A-LIKE DOMAIN-CONTAINING PROTEIN-RELATED"/>
    <property type="match status" value="1"/>
</dbReference>
<dbReference type="Pfam" id="PF17851">
    <property type="entry name" value="GH43_C2"/>
    <property type="match status" value="1"/>
</dbReference>
<keyword evidence="3 4" id="KW-0326">Glycosidase</keyword>
<sequence length="578" mass="61958">MKVTGLVSLMLAAASQGGQAARYLNPVLPGFHPDPSCIYVEELDQTFFCATSSFSVFPGIPIHASKDLTNWKLASNVLNRRSQLPEFVSTPTGQDGIFAPTLRYHNGTFYLITTWVSISSYQDFKMDQVIFTSSDPFNSSSWSNPTHFDFLGYDPSLFWDVDGTAYLTGAQATSTGTAIALAPFDPLTGEYLGSTTYPYNGTGIGTPEGPHLYHNPSTGFYYILIAEGGTAKNHRGSIARSTSVTGPYEGFPENPAFHVASNTSFIQSVGHADLFEDSNGQWWGVALAQRSGARGVESSPMGRETVLFPVRWDEDGWVRMEGSGVQGVMEAPLPGDTGSEVPGEGAWHGAPDEVDFEPGTELPKHFVYVRLPVEADYVVSPAGREGELQLVASQRNLSTKGGGNLTEGTTFVGRRQVDTLFTFSVDIEFEPVLLGEEAGVTVYLDEARHIDFGVMLAENGERSVGLKTFSSNNNMTSPGVVTAALQDTVGKVRLEIRAENATHYAFSVGTVGGSEDASVDAQVIGFAAASLVSGGYTGTLLGAYATTHGAVGDHTTVAYVSRWRYQGQGQEVDEGVIV</sequence>
<keyword evidence="2 4" id="KW-0378">Hydrolase</keyword>
<evidence type="ECO:0000256" key="2">
    <source>
        <dbReference type="ARBA" id="ARBA00022801"/>
    </source>
</evidence>
<keyword evidence="8" id="KW-1185">Reference proteome</keyword>
<dbReference type="Pfam" id="PF04616">
    <property type="entry name" value="Glyco_hydro_43"/>
    <property type="match status" value="1"/>
</dbReference>
<evidence type="ECO:0000313" key="8">
    <source>
        <dbReference type="Proteomes" id="UP001583177"/>
    </source>
</evidence>
<dbReference type="Proteomes" id="UP001583177">
    <property type="component" value="Unassembled WGS sequence"/>
</dbReference>
<dbReference type="EMBL" id="JAWRVE010000026">
    <property type="protein sequence ID" value="KAL1873200.1"/>
    <property type="molecule type" value="Genomic_DNA"/>
</dbReference>
<gene>
    <name evidence="7" type="ORF">Daus18300_004019</name>
</gene>
<dbReference type="SUPFAM" id="SSF49899">
    <property type="entry name" value="Concanavalin A-like lectins/glucanases"/>
    <property type="match status" value="1"/>
</dbReference>
<proteinExistence type="inferred from homology"/>
<dbReference type="PANTHER" id="PTHR42812">
    <property type="entry name" value="BETA-XYLOSIDASE"/>
    <property type="match status" value="1"/>
</dbReference>
<dbReference type="SUPFAM" id="SSF75005">
    <property type="entry name" value="Arabinanase/levansucrase/invertase"/>
    <property type="match status" value="1"/>
</dbReference>
<protein>
    <recommendedName>
        <fullName evidence="6">Beta-xylosidase C-terminal Concanavalin A-like domain-containing protein</fullName>
    </recommendedName>
</protein>
<dbReference type="InterPro" id="IPR006710">
    <property type="entry name" value="Glyco_hydro_43"/>
</dbReference>
<feature type="domain" description="Beta-xylosidase C-terminal Concanavalin A-like" evidence="6">
    <location>
        <begin position="355"/>
        <end position="565"/>
    </location>
</feature>
<comment type="similarity">
    <text evidence="1 4">Belongs to the glycosyl hydrolase 43 family.</text>
</comment>
<name>A0ABR3XBK6_9PEZI</name>
<comment type="caution">
    <text evidence="7">The sequence shown here is derived from an EMBL/GenBank/DDBJ whole genome shotgun (WGS) entry which is preliminary data.</text>
</comment>
<dbReference type="Gene3D" id="2.60.120.200">
    <property type="match status" value="1"/>
</dbReference>
<feature type="signal peptide" evidence="5">
    <location>
        <begin position="1"/>
        <end position="20"/>
    </location>
</feature>
<feature type="chain" id="PRO_5046499504" description="Beta-xylosidase C-terminal Concanavalin A-like domain-containing protein" evidence="5">
    <location>
        <begin position="21"/>
        <end position="578"/>
    </location>
</feature>
<dbReference type="InterPro" id="IPR041542">
    <property type="entry name" value="GH43_C2"/>
</dbReference>
<evidence type="ECO:0000256" key="1">
    <source>
        <dbReference type="ARBA" id="ARBA00009865"/>
    </source>
</evidence>